<dbReference type="AlphaFoldDB" id="A0A9D4RSH4"/>
<keyword evidence="3" id="KW-1185">Reference proteome</keyword>
<dbReference type="EMBL" id="JAIWYP010000001">
    <property type="protein sequence ID" value="KAH3877095.1"/>
    <property type="molecule type" value="Genomic_DNA"/>
</dbReference>
<protein>
    <submittedName>
        <fullName evidence="2">Uncharacterized protein</fullName>
    </submittedName>
</protein>
<accession>A0A9D4RSH4</accession>
<reference evidence="2" key="1">
    <citation type="journal article" date="2019" name="bioRxiv">
        <title>The Genome of the Zebra Mussel, Dreissena polymorpha: A Resource for Invasive Species Research.</title>
        <authorList>
            <person name="McCartney M.A."/>
            <person name="Auch B."/>
            <person name="Kono T."/>
            <person name="Mallez S."/>
            <person name="Zhang Y."/>
            <person name="Obille A."/>
            <person name="Becker A."/>
            <person name="Abrahante J.E."/>
            <person name="Garbe J."/>
            <person name="Badalamenti J.P."/>
            <person name="Herman A."/>
            <person name="Mangelson H."/>
            <person name="Liachko I."/>
            <person name="Sullivan S."/>
            <person name="Sone E.D."/>
            <person name="Koren S."/>
            <person name="Silverstein K.A.T."/>
            <person name="Beckman K.B."/>
            <person name="Gohl D.M."/>
        </authorList>
    </citation>
    <scope>NUCLEOTIDE SEQUENCE</scope>
    <source>
        <strain evidence="2">Duluth1</strain>
        <tissue evidence="2">Whole animal</tissue>
    </source>
</reference>
<organism evidence="2 3">
    <name type="scientific">Dreissena polymorpha</name>
    <name type="common">Zebra mussel</name>
    <name type="synonym">Mytilus polymorpha</name>
    <dbReference type="NCBI Taxonomy" id="45954"/>
    <lineage>
        <taxon>Eukaryota</taxon>
        <taxon>Metazoa</taxon>
        <taxon>Spiralia</taxon>
        <taxon>Lophotrochozoa</taxon>
        <taxon>Mollusca</taxon>
        <taxon>Bivalvia</taxon>
        <taxon>Autobranchia</taxon>
        <taxon>Heteroconchia</taxon>
        <taxon>Euheterodonta</taxon>
        <taxon>Imparidentia</taxon>
        <taxon>Neoheterodontei</taxon>
        <taxon>Myida</taxon>
        <taxon>Dreissenoidea</taxon>
        <taxon>Dreissenidae</taxon>
        <taxon>Dreissena</taxon>
    </lineage>
</organism>
<comment type="caution">
    <text evidence="2">The sequence shown here is derived from an EMBL/GenBank/DDBJ whole genome shotgun (WGS) entry which is preliminary data.</text>
</comment>
<evidence type="ECO:0000313" key="2">
    <source>
        <dbReference type="EMBL" id="KAH3877095.1"/>
    </source>
</evidence>
<name>A0A9D4RSH4_DREPO</name>
<feature type="region of interest" description="Disordered" evidence="1">
    <location>
        <begin position="1"/>
        <end position="22"/>
    </location>
</feature>
<proteinExistence type="predicted"/>
<gene>
    <name evidence="2" type="ORF">DPMN_000951</name>
</gene>
<dbReference type="Proteomes" id="UP000828390">
    <property type="component" value="Unassembled WGS sequence"/>
</dbReference>
<evidence type="ECO:0000256" key="1">
    <source>
        <dbReference type="SAM" id="MobiDB-lite"/>
    </source>
</evidence>
<reference evidence="2" key="2">
    <citation type="submission" date="2020-11" db="EMBL/GenBank/DDBJ databases">
        <authorList>
            <person name="McCartney M.A."/>
            <person name="Auch B."/>
            <person name="Kono T."/>
            <person name="Mallez S."/>
            <person name="Becker A."/>
            <person name="Gohl D.M."/>
            <person name="Silverstein K.A.T."/>
            <person name="Koren S."/>
            <person name="Bechman K.B."/>
            <person name="Herman A."/>
            <person name="Abrahante J.E."/>
            <person name="Garbe J."/>
        </authorList>
    </citation>
    <scope>NUCLEOTIDE SEQUENCE</scope>
    <source>
        <strain evidence="2">Duluth1</strain>
        <tissue evidence="2">Whole animal</tissue>
    </source>
</reference>
<sequence>MQPHSSATAIGRGTARRFSSKHRAFQDRVWFIHKFHKDRIVGLNDDLRLFVRPERNT</sequence>
<evidence type="ECO:0000313" key="3">
    <source>
        <dbReference type="Proteomes" id="UP000828390"/>
    </source>
</evidence>